<protein>
    <recommendedName>
        <fullName evidence="3">WD40-like Beta Propeller Repeat</fullName>
    </recommendedName>
</protein>
<sequence length="301" mass="30927">MPSASLPDSPAPPVLASAVAAIVTAGTGPSLRLFDSGTGRQVRSIGLPTADLDRSEFSPDWSRLAWITPSGTLMLYELDGDMYIWTATLASEQLAPRGSRLKDVAFRSVTGQLVVEWDGDDNGIGAGAAVVDPAHPHAQPVWANQGLFDVDGYGDRAADVEFSPAGVGAQARIVASPRQLLRARVLGPTASGGVASYTYECDGPALDLTQIACAGAGGRGGAIAVLVCEADGRWTGTLRQLVAPGSPAVKALLVSPDRTRLLAERADGWVTLAPDGSGGTKAAFSALQAAPSGTVKVLAWI</sequence>
<evidence type="ECO:0000313" key="1">
    <source>
        <dbReference type="EMBL" id="GAA5186611.1"/>
    </source>
</evidence>
<gene>
    <name evidence="1" type="ORF">GCM10023322_33230</name>
</gene>
<keyword evidence="2" id="KW-1185">Reference proteome</keyword>
<reference evidence="2" key="1">
    <citation type="journal article" date="2019" name="Int. J. Syst. Evol. Microbiol.">
        <title>The Global Catalogue of Microorganisms (GCM) 10K type strain sequencing project: providing services to taxonomists for standard genome sequencing and annotation.</title>
        <authorList>
            <consortium name="The Broad Institute Genomics Platform"/>
            <consortium name="The Broad Institute Genome Sequencing Center for Infectious Disease"/>
            <person name="Wu L."/>
            <person name="Ma J."/>
        </authorList>
    </citation>
    <scope>NUCLEOTIDE SEQUENCE [LARGE SCALE GENOMIC DNA]</scope>
    <source>
        <strain evidence="2">JCM 18304</strain>
    </source>
</reference>
<dbReference type="Proteomes" id="UP001501570">
    <property type="component" value="Unassembled WGS sequence"/>
</dbReference>
<comment type="caution">
    <text evidence="1">The sequence shown here is derived from an EMBL/GenBank/DDBJ whole genome shotgun (WGS) entry which is preliminary data.</text>
</comment>
<proteinExistence type="predicted"/>
<evidence type="ECO:0008006" key="3">
    <source>
        <dbReference type="Google" id="ProtNLM"/>
    </source>
</evidence>
<evidence type="ECO:0000313" key="2">
    <source>
        <dbReference type="Proteomes" id="UP001501570"/>
    </source>
</evidence>
<dbReference type="SUPFAM" id="SSF82171">
    <property type="entry name" value="DPP6 N-terminal domain-like"/>
    <property type="match status" value="1"/>
</dbReference>
<organism evidence="1 2">
    <name type="scientific">Rugosimonospora acidiphila</name>
    <dbReference type="NCBI Taxonomy" id="556531"/>
    <lineage>
        <taxon>Bacteria</taxon>
        <taxon>Bacillati</taxon>
        <taxon>Actinomycetota</taxon>
        <taxon>Actinomycetes</taxon>
        <taxon>Micromonosporales</taxon>
        <taxon>Micromonosporaceae</taxon>
        <taxon>Rugosimonospora</taxon>
    </lineage>
</organism>
<accession>A0ABP9RV97</accession>
<name>A0ABP9RV97_9ACTN</name>
<dbReference type="RefSeq" id="WP_345630534.1">
    <property type="nucleotide sequence ID" value="NZ_BAABJQ010000008.1"/>
</dbReference>
<dbReference type="EMBL" id="BAABJQ010000008">
    <property type="protein sequence ID" value="GAA5186611.1"/>
    <property type="molecule type" value="Genomic_DNA"/>
</dbReference>